<accession>A0A378MIB6</accession>
<gene>
    <name evidence="3" type="ORF">NCTC10815_02611</name>
</gene>
<dbReference type="Gene3D" id="3.20.20.80">
    <property type="entry name" value="Glycosidases"/>
    <property type="match status" value="1"/>
</dbReference>
<name>A0A378MIB6_LISGR</name>
<reference evidence="3 4" key="1">
    <citation type="submission" date="2018-06" db="EMBL/GenBank/DDBJ databases">
        <authorList>
            <consortium name="Pathogen Informatics"/>
            <person name="Doyle S."/>
        </authorList>
    </citation>
    <scope>NUCLEOTIDE SEQUENCE [LARGE SCALE GENOMIC DNA]</scope>
    <source>
        <strain evidence="4">NCTC 10815</strain>
    </source>
</reference>
<evidence type="ECO:0000313" key="4">
    <source>
        <dbReference type="Proteomes" id="UP000254879"/>
    </source>
</evidence>
<dbReference type="SUPFAM" id="SSF51445">
    <property type="entry name" value="(Trans)glycosidases"/>
    <property type="match status" value="1"/>
</dbReference>
<dbReference type="EMBL" id="UGPG01000001">
    <property type="protein sequence ID" value="STY45236.1"/>
    <property type="molecule type" value="Genomic_DNA"/>
</dbReference>
<sequence length="338" mass="37769">MAIRLGKQQTKGTVIYFAVDVDFQEGDIDGTVIPYITQAKQILSTYGYQTGIYGTRNVCLHAQKSGINYFLVADMSTGWSGNLGFRMPEGWCFDQFYEFTTSTGLDLDQVASSGKDPGCKEFVVDNDNQLNARAHQLIQAMPLFQPFENIVFELDQTYGPYQLPGLDLWMTTKEGWSNITDKELPFEIKNGQMTSRFQTEVADLYRSLYGELYYTNVVNMVNRGAAKIQEGTLVCGLATRSEEPDQIGMKITAKCKVKQGNAETEVEIGLEWYYRQVTGDAPYPAAEYIDKLQKVKDPSLDYAANLPGIVMNSMVGAGIAFLTISILIEIFSFLVFAV</sequence>
<organism evidence="3 4">
    <name type="scientific">Listeria grayi</name>
    <name type="common">Listeria murrayi</name>
    <dbReference type="NCBI Taxonomy" id="1641"/>
    <lineage>
        <taxon>Bacteria</taxon>
        <taxon>Bacillati</taxon>
        <taxon>Bacillota</taxon>
        <taxon>Bacilli</taxon>
        <taxon>Bacillales</taxon>
        <taxon>Listeriaceae</taxon>
        <taxon>Listeria</taxon>
    </lineage>
</organism>
<proteinExistence type="predicted"/>
<dbReference type="Proteomes" id="UP000254879">
    <property type="component" value="Unassembled WGS sequence"/>
</dbReference>
<evidence type="ECO:0000256" key="1">
    <source>
        <dbReference type="SAM" id="Phobius"/>
    </source>
</evidence>
<protein>
    <submittedName>
        <fullName evidence="3">Domain of uncharacterized function (DUF1906)</fullName>
    </submittedName>
</protein>
<dbReference type="AlphaFoldDB" id="A0A378MIB6"/>
<dbReference type="Pfam" id="PF08924">
    <property type="entry name" value="Rv2525c_GlyHyd-like"/>
    <property type="match status" value="1"/>
</dbReference>
<dbReference type="InterPro" id="IPR015020">
    <property type="entry name" value="Rv2525c-like_Glyco_Hydro-like"/>
</dbReference>
<keyword evidence="1" id="KW-1133">Transmembrane helix</keyword>
<evidence type="ECO:0000313" key="3">
    <source>
        <dbReference type="EMBL" id="STY45236.1"/>
    </source>
</evidence>
<keyword evidence="1" id="KW-0812">Transmembrane</keyword>
<feature type="domain" description="Rv2525c-like glycoside hydrolase-like" evidence="2">
    <location>
        <begin position="9"/>
        <end position="114"/>
    </location>
</feature>
<feature type="transmembrane region" description="Helical" evidence="1">
    <location>
        <begin position="314"/>
        <end position="337"/>
    </location>
</feature>
<dbReference type="InterPro" id="IPR017853">
    <property type="entry name" value="GH"/>
</dbReference>
<keyword evidence="1" id="KW-0472">Membrane</keyword>
<evidence type="ECO:0000259" key="2">
    <source>
        <dbReference type="Pfam" id="PF08924"/>
    </source>
</evidence>